<dbReference type="PANTHER" id="PTHR22912:SF217">
    <property type="entry name" value="DIHYDROLIPOYL DEHYDROGENASE"/>
    <property type="match status" value="1"/>
</dbReference>
<feature type="domain" description="Pyridine nucleotide-disulphide oxidoreductase dimerisation" evidence="17">
    <location>
        <begin position="342"/>
        <end position="450"/>
    </location>
</feature>
<keyword evidence="9 14" id="KW-0520">NAD</keyword>
<dbReference type="PRINTS" id="PR00368">
    <property type="entry name" value="FADPNR"/>
</dbReference>
<dbReference type="AlphaFoldDB" id="A0A285P862"/>
<feature type="active site" description="Proton acceptor" evidence="13">
    <location>
        <position position="440"/>
    </location>
</feature>
<evidence type="ECO:0000256" key="7">
    <source>
        <dbReference type="ARBA" id="ARBA00022827"/>
    </source>
</evidence>
<organism evidence="19 20">
    <name type="scientific">Hydrogenobacter hydrogenophilus</name>
    <dbReference type="NCBI Taxonomy" id="35835"/>
    <lineage>
        <taxon>Bacteria</taxon>
        <taxon>Pseudomonadati</taxon>
        <taxon>Aquificota</taxon>
        <taxon>Aquificia</taxon>
        <taxon>Aquificales</taxon>
        <taxon>Aquificaceae</taxon>
        <taxon>Hydrogenobacter</taxon>
    </lineage>
</organism>
<dbReference type="EMBL" id="OBEN01000011">
    <property type="protein sequence ID" value="SNZ16336.1"/>
    <property type="molecule type" value="Genomic_DNA"/>
</dbReference>
<dbReference type="FunFam" id="3.30.390.30:FF:000001">
    <property type="entry name" value="Dihydrolipoyl dehydrogenase"/>
    <property type="match status" value="1"/>
</dbReference>
<dbReference type="OrthoDB" id="9807946at2"/>
<reference evidence="20" key="1">
    <citation type="submission" date="2017-09" db="EMBL/GenBank/DDBJ databases">
        <authorList>
            <person name="Varghese N."/>
            <person name="Submissions S."/>
        </authorList>
    </citation>
    <scope>NUCLEOTIDE SEQUENCE [LARGE SCALE GENOMIC DNA]</scope>
    <source>
        <strain evidence="20">DSM 2913</strain>
    </source>
</reference>
<keyword evidence="14" id="KW-0547">Nucleotide-binding</keyword>
<dbReference type="InterPro" id="IPR012999">
    <property type="entry name" value="Pyr_OxRdtase_I_AS"/>
</dbReference>
<feature type="binding site" evidence="14">
    <location>
        <begin position="313"/>
        <end position="316"/>
    </location>
    <ligand>
        <name>FAD</name>
        <dbReference type="ChEBI" id="CHEBI:57692"/>
    </ligand>
</feature>
<proteinExistence type="inferred from homology"/>
<keyword evidence="10" id="KW-1015">Disulfide bond</keyword>
<dbReference type="PANTHER" id="PTHR22912">
    <property type="entry name" value="DISULFIDE OXIDOREDUCTASE"/>
    <property type="match status" value="1"/>
</dbReference>
<dbReference type="NCBIfam" id="TIGR01350">
    <property type="entry name" value="lipoamide_DH"/>
    <property type="match status" value="1"/>
</dbReference>
<comment type="cofactor">
    <cofactor evidence="14 16">
        <name>FAD</name>
        <dbReference type="ChEBI" id="CHEBI:57692"/>
    </cofactor>
    <text evidence="14 16">Binds 1 FAD per subunit.</text>
</comment>
<dbReference type="Pfam" id="PF07992">
    <property type="entry name" value="Pyr_redox_2"/>
    <property type="match status" value="1"/>
</dbReference>
<gene>
    <name evidence="19" type="ORF">SAMN06265353_1559</name>
</gene>
<evidence type="ECO:0000256" key="13">
    <source>
        <dbReference type="PIRSR" id="PIRSR000350-2"/>
    </source>
</evidence>
<evidence type="ECO:0000256" key="6">
    <source>
        <dbReference type="ARBA" id="ARBA00022630"/>
    </source>
</evidence>
<dbReference type="InterPro" id="IPR006258">
    <property type="entry name" value="Lipoamide_DH"/>
</dbReference>
<feature type="binding site" evidence="14">
    <location>
        <position position="200"/>
    </location>
    <ligand>
        <name>NAD(+)</name>
        <dbReference type="ChEBI" id="CHEBI:57540"/>
    </ligand>
</feature>
<evidence type="ECO:0000256" key="4">
    <source>
        <dbReference type="ARBA" id="ARBA00016961"/>
    </source>
</evidence>
<evidence type="ECO:0000256" key="9">
    <source>
        <dbReference type="ARBA" id="ARBA00023027"/>
    </source>
</evidence>
<dbReference type="InterPro" id="IPR050151">
    <property type="entry name" value="Class-I_Pyr_Nuc-Dis_Oxidored"/>
</dbReference>
<name>A0A285P862_9AQUI</name>
<dbReference type="PIRSF" id="PIRSF000350">
    <property type="entry name" value="Mercury_reductase_MerA"/>
    <property type="match status" value="1"/>
</dbReference>
<evidence type="ECO:0000259" key="17">
    <source>
        <dbReference type="Pfam" id="PF02852"/>
    </source>
</evidence>
<dbReference type="Gene3D" id="3.50.50.60">
    <property type="entry name" value="FAD/NAD(P)-binding domain"/>
    <property type="match status" value="2"/>
</dbReference>
<dbReference type="GO" id="GO:0050660">
    <property type="term" value="F:flavin adenine dinucleotide binding"/>
    <property type="evidence" value="ECO:0007669"/>
    <property type="project" value="InterPro"/>
</dbReference>
<sequence>MKFDLVILGAGSGGYEAALYAHRRGMKVALVELSPQSVGGNCLNKGCIPSKHMRHGAYLLEKFQKMHGYGIVPGGFEIDIKGLKSGREEIIRSIREGFKKFAQQVGIPIFYGRGVLKDRRTVYVEGEDKKINADFILLATGSSTTKVGQLSPDHRRIYDTDQIWDIEAFPKRLLIVGGGAVGVEFAYIFRMYGSQVMLVELKDRLLPSDYIPEESSRYLARKLKKLGVDVRLRTSVENVQEKDGELKVMLSDGSQVDVDIILLGVGRKPNTEGIGLEDVGVKKDDRGFVLVNDYCQTSVENIYACGDITSPLMLAHKAMYEGRVAVSHMLGDRDMKRNDLLIPKIIYSAYEVASVGLTEDQAEEMGYSPKVGVVSFIPNPKAMDDGENEGFVRLVVDETTGDILGCHIVGPHAGELIHQVVHVMKAGLKIDFLSKSIYSHPSLSEAIGQSAMEVYFGPISWVKGGKT</sequence>
<keyword evidence="11 16" id="KW-0676">Redox-active center</keyword>
<keyword evidence="5" id="KW-0963">Cytoplasm</keyword>
<feature type="binding site" evidence="14">
    <location>
        <begin position="177"/>
        <end position="184"/>
    </location>
    <ligand>
        <name>NAD(+)</name>
        <dbReference type="ChEBI" id="CHEBI:57540"/>
    </ligand>
</feature>
<evidence type="ECO:0000256" key="1">
    <source>
        <dbReference type="ARBA" id="ARBA00004496"/>
    </source>
</evidence>
<keyword evidence="8 16" id="KW-0560">Oxidoreductase</keyword>
<dbReference type="GO" id="GO:0005737">
    <property type="term" value="C:cytoplasm"/>
    <property type="evidence" value="ECO:0007669"/>
    <property type="project" value="UniProtKB-SubCell"/>
</dbReference>
<accession>A0A285P862</accession>
<comment type="catalytic activity">
    <reaction evidence="12 16">
        <text>N(6)-[(R)-dihydrolipoyl]-L-lysyl-[protein] + NAD(+) = N(6)-[(R)-lipoyl]-L-lysyl-[protein] + NADH + H(+)</text>
        <dbReference type="Rhea" id="RHEA:15045"/>
        <dbReference type="Rhea" id="RHEA-COMP:10474"/>
        <dbReference type="Rhea" id="RHEA-COMP:10475"/>
        <dbReference type="ChEBI" id="CHEBI:15378"/>
        <dbReference type="ChEBI" id="CHEBI:57540"/>
        <dbReference type="ChEBI" id="CHEBI:57945"/>
        <dbReference type="ChEBI" id="CHEBI:83099"/>
        <dbReference type="ChEBI" id="CHEBI:83100"/>
        <dbReference type="EC" id="1.8.1.4"/>
    </reaction>
</comment>
<evidence type="ECO:0000313" key="20">
    <source>
        <dbReference type="Proteomes" id="UP000218627"/>
    </source>
</evidence>
<evidence type="ECO:0000256" key="8">
    <source>
        <dbReference type="ARBA" id="ARBA00023002"/>
    </source>
</evidence>
<feature type="binding site" evidence="14">
    <location>
        <position position="307"/>
    </location>
    <ligand>
        <name>FAD</name>
        <dbReference type="ChEBI" id="CHEBI:57692"/>
    </ligand>
</feature>
<evidence type="ECO:0000256" key="2">
    <source>
        <dbReference type="ARBA" id="ARBA00007532"/>
    </source>
</evidence>
<feature type="binding site" evidence="14">
    <location>
        <begin position="140"/>
        <end position="142"/>
    </location>
    <ligand>
        <name>FAD</name>
        <dbReference type="ChEBI" id="CHEBI:57692"/>
    </ligand>
</feature>
<dbReference type="InterPro" id="IPR001100">
    <property type="entry name" value="Pyr_nuc-diS_OxRdtase"/>
</dbReference>
<dbReference type="SUPFAM" id="SSF51905">
    <property type="entry name" value="FAD/NAD(P)-binding domain"/>
    <property type="match status" value="1"/>
</dbReference>
<evidence type="ECO:0000256" key="15">
    <source>
        <dbReference type="PIRSR" id="PIRSR000350-4"/>
    </source>
</evidence>
<dbReference type="PRINTS" id="PR00411">
    <property type="entry name" value="PNDRDTASEI"/>
</dbReference>
<dbReference type="InterPro" id="IPR023753">
    <property type="entry name" value="FAD/NAD-binding_dom"/>
</dbReference>
<keyword evidence="7 14" id="KW-0274">FAD</keyword>
<evidence type="ECO:0000256" key="14">
    <source>
        <dbReference type="PIRSR" id="PIRSR000350-3"/>
    </source>
</evidence>
<evidence type="ECO:0000256" key="11">
    <source>
        <dbReference type="ARBA" id="ARBA00023284"/>
    </source>
</evidence>
<feature type="binding site" evidence="14">
    <location>
        <position position="51"/>
    </location>
    <ligand>
        <name>FAD</name>
        <dbReference type="ChEBI" id="CHEBI:57692"/>
    </ligand>
</feature>
<evidence type="ECO:0000256" key="3">
    <source>
        <dbReference type="ARBA" id="ARBA00012608"/>
    </source>
</evidence>
<evidence type="ECO:0000256" key="16">
    <source>
        <dbReference type="RuleBase" id="RU003692"/>
    </source>
</evidence>
<dbReference type="InterPro" id="IPR036188">
    <property type="entry name" value="FAD/NAD-bd_sf"/>
</dbReference>
<dbReference type="InterPro" id="IPR004099">
    <property type="entry name" value="Pyr_nucl-diS_OxRdtase_dimer"/>
</dbReference>
<evidence type="ECO:0000256" key="12">
    <source>
        <dbReference type="ARBA" id="ARBA00049187"/>
    </source>
</evidence>
<feature type="disulfide bond" description="Redox-active" evidence="15">
    <location>
        <begin position="42"/>
        <end position="47"/>
    </location>
</feature>
<dbReference type="PROSITE" id="PS00076">
    <property type="entry name" value="PYRIDINE_REDOX_1"/>
    <property type="match status" value="1"/>
</dbReference>
<protein>
    <recommendedName>
        <fullName evidence="4 16">Dihydrolipoyl dehydrogenase</fullName>
        <ecNumber evidence="3 16">1.8.1.4</ecNumber>
    </recommendedName>
</protein>
<evidence type="ECO:0000313" key="19">
    <source>
        <dbReference type="EMBL" id="SNZ16336.1"/>
    </source>
</evidence>
<dbReference type="SUPFAM" id="SSF55424">
    <property type="entry name" value="FAD/NAD-linked reductases, dimerisation (C-terminal) domain"/>
    <property type="match status" value="1"/>
</dbReference>
<dbReference type="Proteomes" id="UP000218627">
    <property type="component" value="Unassembled WGS sequence"/>
</dbReference>
<dbReference type="RefSeq" id="WP_096603091.1">
    <property type="nucleotide sequence ID" value="NZ_OBEN01000011.1"/>
</dbReference>
<dbReference type="GO" id="GO:0004148">
    <property type="term" value="F:dihydrolipoyl dehydrogenase (NADH) activity"/>
    <property type="evidence" value="ECO:0007669"/>
    <property type="project" value="UniProtKB-EC"/>
</dbReference>
<dbReference type="Pfam" id="PF02852">
    <property type="entry name" value="Pyr_redox_dim"/>
    <property type="match status" value="1"/>
</dbReference>
<evidence type="ECO:0000256" key="10">
    <source>
        <dbReference type="ARBA" id="ARBA00023157"/>
    </source>
</evidence>
<feature type="domain" description="FAD/NAD(P)-binding" evidence="18">
    <location>
        <begin position="3"/>
        <end position="322"/>
    </location>
</feature>
<dbReference type="GO" id="GO:0006103">
    <property type="term" value="P:2-oxoglutarate metabolic process"/>
    <property type="evidence" value="ECO:0007669"/>
    <property type="project" value="TreeGrafter"/>
</dbReference>
<comment type="miscellaneous">
    <text evidence="16">The active site is a redox-active disulfide bond.</text>
</comment>
<feature type="binding site" evidence="14">
    <location>
        <position position="114"/>
    </location>
    <ligand>
        <name>FAD</name>
        <dbReference type="ChEBI" id="CHEBI:57692"/>
    </ligand>
</feature>
<dbReference type="EC" id="1.8.1.4" evidence="3 16"/>
<comment type="similarity">
    <text evidence="2 16">Belongs to the class-I pyridine nucleotide-disulfide oxidoreductase family.</text>
</comment>
<feature type="binding site" evidence="14">
    <location>
        <position position="266"/>
    </location>
    <ligand>
        <name>NAD(+)</name>
        <dbReference type="ChEBI" id="CHEBI:57540"/>
    </ligand>
</feature>
<evidence type="ECO:0000256" key="5">
    <source>
        <dbReference type="ARBA" id="ARBA00022490"/>
    </source>
</evidence>
<keyword evidence="6 16" id="KW-0285">Flavoprotein</keyword>
<dbReference type="InterPro" id="IPR016156">
    <property type="entry name" value="FAD/NAD-linked_Rdtase_dimer_sf"/>
</dbReference>
<comment type="subcellular location">
    <subcellularLocation>
        <location evidence="1">Cytoplasm</location>
    </subcellularLocation>
</comment>
<dbReference type="Gene3D" id="3.30.390.30">
    <property type="match status" value="1"/>
</dbReference>
<evidence type="ECO:0000259" key="18">
    <source>
        <dbReference type="Pfam" id="PF07992"/>
    </source>
</evidence>
<keyword evidence="20" id="KW-1185">Reference proteome</keyword>